<evidence type="ECO:0000313" key="2">
    <source>
        <dbReference type="EMBL" id="UVF62612.1"/>
    </source>
</evidence>
<dbReference type="EMBL" id="ON649703">
    <property type="protein sequence ID" value="UVF62612.1"/>
    <property type="molecule type" value="Genomic_DNA"/>
</dbReference>
<feature type="region of interest" description="Disordered" evidence="1">
    <location>
        <begin position="405"/>
        <end position="448"/>
    </location>
</feature>
<organism evidence="2">
    <name type="scientific">Yangshan Harbor Nitrososphaeria virus</name>
    <dbReference type="NCBI Taxonomy" id="2969597"/>
    <lineage>
        <taxon>Viruses</taxon>
        <taxon>Duplodnaviria</taxon>
        <taxon>Heunggongvirae</taxon>
        <taxon>Uroviricota</taxon>
        <taxon>Caudoviricetes</taxon>
    </lineage>
</organism>
<proteinExistence type="predicted"/>
<evidence type="ECO:0000256" key="1">
    <source>
        <dbReference type="SAM" id="MobiDB-lite"/>
    </source>
</evidence>
<feature type="compositionally biased region" description="Polar residues" evidence="1">
    <location>
        <begin position="416"/>
        <end position="425"/>
    </location>
</feature>
<protein>
    <submittedName>
        <fullName evidence="2">Portal protein</fullName>
    </submittedName>
</protein>
<sequence length="489" mass="55996">MVSPIIRGNGDVIMPKEAVLPKNTSNDTPYEGSIKVLEAFNRKSEINMSDFESELSPDRPFIETLDAINKDPRLNLSNETYIQMILGKGLKVTAKKESISDMVTEWLDEINFHETLEDGLYSYVGVGNLIFEKDPSGAEFLEVPIHTISSIVRDKKGNIAYYVQKVNNKDIKLKPQDLIHFKLTNVAREPFGRGLHHSVLADYEDPRTGDIYDSPLIQMKKMEHAMPEIFHAYASPLMMFQFEDAGEQFIKTQADALKKAKPGMKIVTDKPFKVEKFEVNGNAKFDGYIEHIQRDLIEPGSKFPLQFFNAGFTARAASESTDSVLTRKVKRIQERLANQIKISCILPYLKKRGKNVKSKDIQVFFESPQKQDATITDIITTFRDNGIRRSELRKWLISNTNIPVDQEDMEDEAPITSVTPTNQLQDVRPEEEPKEEPETSDNDKEEKVFERVMTDLKNMVNVREELQAHEKRKNTSEILKFIKELKSDD</sequence>
<reference evidence="2" key="1">
    <citation type="submission" date="2022-05" db="EMBL/GenBank/DDBJ databases">
        <title>Diverse viruses of marine archaea discovered using metagenomics.</title>
        <authorList>
            <person name="Zhou Y."/>
        </authorList>
    </citation>
    <scope>NUCLEOTIDE SEQUENCE</scope>
    <source>
        <strain evidence="2">YSH_354833</strain>
    </source>
</reference>
<accession>A0A976UB36</accession>
<name>A0A976UB36_9CAUD</name>